<feature type="transmembrane region" description="Helical" evidence="5">
    <location>
        <begin position="6"/>
        <end position="26"/>
    </location>
</feature>
<name>A0A9D1MEG8_9FIRM</name>
<proteinExistence type="predicted"/>
<evidence type="ECO:0000256" key="1">
    <source>
        <dbReference type="ARBA" id="ARBA00004141"/>
    </source>
</evidence>
<evidence type="ECO:0000313" key="6">
    <source>
        <dbReference type="EMBL" id="HIU58764.1"/>
    </source>
</evidence>
<evidence type="ECO:0000256" key="3">
    <source>
        <dbReference type="ARBA" id="ARBA00022989"/>
    </source>
</evidence>
<reference evidence="6" key="2">
    <citation type="journal article" date="2021" name="PeerJ">
        <title>Extensive microbial diversity within the chicken gut microbiome revealed by metagenomics and culture.</title>
        <authorList>
            <person name="Gilroy R."/>
            <person name="Ravi A."/>
            <person name="Getino M."/>
            <person name="Pursley I."/>
            <person name="Horton D.L."/>
            <person name="Alikhan N.F."/>
            <person name="Baker D."/>
            <person name="Gharbi K."/>
            <person name="Hall N."/>
            <person name="Watson M."/>
            <person name="Adriaenssens E.M."/>
            <person name="Foster-Nyarko E."/>
            <person name="Jarju S."/>
            <person name="Secka A."/>
            <person name="Antonio M."/>
            <person name="Oren A."/>
            <person name="Chaudhuri R.R."/>
            <person name="La Ragione R."/>
            <person name="Hildebrand F."/>
            <person name="Pallen M.J."/>
        </authorList>
    </citation>
    <scope>NUCLEOTIDE SEQUENCE</scope>
    <source>
        <strain evidence="6">11687</strain>
    </source>
</reference>
<evidence type="ECO:0000256" key="2">
    <source>
        <dbReference type="ARBA" id="ARBA00022692"/>
    </source>
</evidence>
<dbReference type="SUPFAM" id="SSF161098">
    <property type="entry name" value="MetI-like"/>
    <property type="match status" value="1"/>
</dbReference>
<keyword evidence="2 5" id="KW-0812">Transmembrane</keyword>
<comment type="caution">
    <text evidence="6">The sequence shown here is derived from an EMBL/GenBank/DDBJ whole genome shotgun (WGS) entry which is preliminary data.</text>
</comment>
<dbReference type="EMBL" id="DVMZ01000045">
    <property type="protein sequence ID" value="HIU58764.1"/>
    <property type="molecule type" value="Genomic_DNA"/>
</dbReference>
<keyword evidence="3 5" id="KW-1133">Transmembrane helix</keyword>
<keyword evidence="4 5" id="KW-0472">Membrane</keyword>
<feature type="non-terminal residue" evidence="6">
    <location>
        <position position="1"/>
    </location>
</feature>
<comment type="subcellular location">
    <subcellularLocation>
        <location evidence="1">Membrane</location>
        <topology evidence="1">Multi-pass membrane protein</topology>
    </subcellularLocation>
</comment>
<dbReference type="GO" id="GO:0016020">
    <property type="term" value="C:membrane"/>
    <property type="evidence" value="ECO:0007669"/>
    <property type="project" value="UniProtKB-SubCell"/>
</dbReference>
<organism evidence="6 7">
    <name type="scientific">Candidatus Scatosoma pullistercoris</name>
    <dbReference type="NCBI Taxonomy" id="2840934"/>
    <lineage>
        <taxon>Bacteria</taxon>
        <taxon>Bacillati</taxon>
        <taxon>Bacillota</taxon>
        <taxon>Clostridia</taxon>
        <taxon>Candidatus Scatosoma</taxon>
    </lineage>
</organism>
<dbReference type="Proteomes" id="UP000824081">
    <property type="component" value="Unassembled WGS sequence"/>
</dbReference>
<dbReference type="InterPro" id="IPR035906">
    <property type="entry name" value="MetI-like_sf"/>
</dbReference>
<evidence type="ECO:0000256" key="4">
    <source>
        <dbReference type="ARBA" id="ARBA00023136"/>
    </source>
</evidence>
<gene>
    <name evidence="6" type="ORF">IAC57_01555</name>
</gene>
<evidence type="ECO:0000256" key="5">
    <source>
        <dbReference type="SAM" id="Phobius"/>
    </source>
</evidence>
<accession>A0A9D1MEG8</accession>
<protein>
    <submittedName>
        <fullName evidence="6">Carbohydrate ABC transporter permease</fullName>
    </submittedName>
</protein>
<dbReference type="AlphaFoldDB" id="A0A9D1MEG8"/>
<dbReference type="Gene3D" id="1.10.3720.10">
    <property type="entry name" value="MetI-like"/>
    <property type="match status" value="1"/>
</dbReference>
<reference evidence="6" key="1">
    <citation type="submission" date="2020-10" db="EMBL/GenBank/DDBJ databases">
        <authorList>
            <person name="Gilroy R."/>
        </authorList>
    </citation>
    <scope>NUCLEOTIDE SEQUENCE</scope>
    <source>
        <strain evidence="6">11687</strain>
    </source>
</reference>
<sequence>MALSESIKMAAVVVSLVPIMCVYPFVQKYFTKGVMLGSVKG</sequence>
<evidence type="ECO:0000313" key="7">
    <source>
        <dbReference type="Proteomes" id="UP000824081"/>
    </source>
</evidence>